<dbReference type="PROSITE" id="PS51318">
    <property type="entry name" value="TAT"/>
    <property type="match status" value="1"/>
</dbReference>
<dbReference type="InterPro" id="IPR006311">
    <property type="entry name" value="TAT_signal"/>
</dbReference>
<sequence length="169" mass="17519">MNTLKNASRRARIATRGAVVAAALAALGTVGATSASAATPTASTHSGAVLVKQVRTADGVLQLFKESGVVRPDTAGGCNGNVCFTVNGSHTYVSTMYNATHYSSSGWADMQIKNPYGSVVRDTGKFWATGGNTYVLTYAPYANVSAGSWCGYSNQNGGWYTGECVSVLN</sequence>
<feature type="chain" id="PRO_5045288460" description="Secreted protein" evidence="1">
    <location>
        <begin position="38"/>
        <end position="169"/>
    </location>
</feature>
<keyword evidence="1" id="KW-0732">Signal</keyword>
<accession>A0ABT3TWC2</accession>
<dbReference type="EMBL" id="JAPHNL010000190">
    <property type="protein sequence ID" value="MCX3061352.1"/>
    <property type="molecule type" value="Genomic_DNA"/>
</dbReference>
<evidence type="ECO:0008006" key="4">
    <source>
        <dbReference type="Google" id="ProtNLM"/>
    </source>
</evidence>
<dbReference type="Proteomes" id="UP001163064">
    <property type="component" value="Unassembled WGS sequence"/>
</dbReference>
<reference evidence="2" key="1">
    <citation type="submission" date="2022-10" db="EMBL/GenBank/DDBJ databases">
        <title>Streptomyces beihaiensis sp. nov., a chitin degrading actinobacterium, isolated from shrimp pond soil.</title>
        <authorList>
            <person name="Xie J."/>
            <person name="Shen N."/>
        </authorList>
    </citation>
    <scope>NUCLEOTIDE SEQUENCE</scope>
    <source>
        <strain evidence="2">GXMU-J5</strain>
    </source>
</reference>
<evidence type="ECO:0000313" key="2">
    <source>
        <dbReference type="EMBL" id="MCX3061352.1"/>
    </source>
</evidence>
<evidence type="ECO:0000313" key="3">
    <source>
        <dbReference type="Proteomes" id="UP001163064"/>
    </source>
</evidence>
<dbReference type="RefSeq" id="WP_266600645.1">
    <property type="nucleotide sequence ID" value="NZ_JAPHNL010000190.1"/>
</dbReference>
<name>A0ABT3TWC2_9ACTN</name>
<organism evidence="2 3">
    <name type="scientific">Streptomyces beihaiensis</name>
    <dbReference type="NCBI Taxonomy" id="2984495"/>
    <lineage>
        <taxon>Bacteria</taxon>
        <taxon>Bacillati</taxon>
        <taxon>Actinomycetota</taxon>
        <taxon>Actinomycetes</taxon>
        <taxon>Kitasatosporales</taxon>
        <taxon>Streptomycetaceae</taxon>
        <taxon>Streptomyces</taxon>
    </lineage>
</organism>
<proteinExistence type="predicted"/>
<protein>
    <recommendedName>
        <fullName evidence="4">Secreted protein</fullName>
    </recommendedName>
</protein>
<comment type="caution">
    <text evidence="2">The sequence shown here is derived from an EMBL/GenBank/DDBJ whole genome shotgun (WGS) entry which is preliminary data.</text>
</comment>
<gene>
    <name evidence="2" type="ORF">OFY01_16610</name>
</gene>
<keyword evidence="3" id="KW-1185">Reference proteome</keyword>
<feature type="signal peptide" evidence="1">
    <location>
        <begin position="1"/>
        <end position="37"/>
    </location>
</feature>
<evidence type="ECO:0000256" key="1">
    <source>
        <dbReference type="SAM" id="SignalP"/>
    </source>
</evidence>